<feature type="region of interest" description="Disordered" evidence="1">
    <location>
        <begin position="1"/>
        <end position="42"/>
    </location>
</feature>
<dbReference type="EMBL" id="CAUYUJ010016929">
    <property type="protein sequence ID" value="CAK0870147.1"/>
    <property type="molecule type" value="Genomic_DNA"/>
</dbReference>
<proteinExistence type="predicted"/>
<comment type="caution">
    <text evidence="2">The sequence shown here is derived from an EMBL/GenBank/DDBJ whole genome shotgun (WGS) entry which is preliminary data.</text>
</comment>
<feature type="compositionally biased region" description="Low complexity" evidence="1">
    <location>
        <begin position="20"/>
        <end position="38"/>
    </location>
</feature>
<reference evidence="2" key="1">
    <citation type="submission" date="2023-10" db="EMBL/GenBank/DDBJ databases">
        <authorList>
            <person name="Chen Y."/>
            <person name="Shah S."/>
            <person name="Dougan E. K."/>
            <person name="Thang M."/>
            <person name="Chan C."/>
        </authorList>
    </citation>
    <scope>NUCLEOTIDE SEQUENCE [LARGE SCALE GENOMIC DNA]</scope>
</reference>
<name>A0ABN9VBV7_9DINO</name>
<protein>
    <submittedName>
        <fullName evidence="2">Uncharacterized protein</fullName>
    </submittedName>
</protein>
<evidence type="ECO:0000313" key="2">
    <source>
        <dbReference type="EMBL" id="CAK0870147.1"/>
    </source>
</evidence>
<gene>
    <name evidence="2" type="ORF">PCOR1329_LOCUS56324</name>
</gene>
<feature type="region of interest" description="Disordered" evidence="1">
    <location>
        <begin position="50"/>
        <end position="69"/>
    </location>
</feature>
<dbReference type="Proteomes" id="UP001189429">
    <property type="component" value="Unassembled WGS sequence"/>
</dbReference>
<organism evidence="2 3">
    <name type="scientific">Prorocentrum cordatum</name>
    <dbReference type="NCBI Taxonomy" id="2364126"/>
    <lineage>
        <taxon>Eukaryota</taxon>
        <taxon>Sar</taxon>
        <taxon>Alveolata</taxon>
        <taxon>Dinophyceae</taxon>
        <taxon>Prorocentrales</taxon>
        <taxon>Prorocentraceae</taxon>
        <taxon>Prorocentrum</taxon>
    </lineage>
</organism>
<dbReference type="Gene3D" id="2.60.120.620">
    <property type="entry name" value="q2cbj1_9rhob like domain"/>
    <property type="match status" value="1"/>
</dbReference>
<sequence length="345" mass="36505">MRRIRWRRDQRSGRLRSRPSTRAGSAGAPAAGAGTPTCRRGRRRGWEAMAGGTATSAGRSGGWRSRTLGDPASPPINRLYARWCAFREDAFANMFPAASTLPGMGPGAAEPCGAQGGVCTVVRPGDASSAAEAARIFFEHGFVVLRGALAAPAAREVLHTCRRLHEAVRGLDPVGMGNRGRGRYSFHTAVGPGQCLHLSAYARHLVDNPAVLDTLDAIFAAAGRLDVAAVQQLRHEASPAASRGGGGQLPFGAAADRATTEGGRPGAGAAVPRHRRRGGLLRRLGPRVPPLHSDYGRARPLRGAPWLRNPGYGPDAPVHVREAPPVVSVNFAVQPQHRWRTEPCA</sequence>
<accession>A0ABN9VBV7</accession>
<evidence type="ECO:0000313" key="3">
    <source>
        <dbReference type="Proteomes" id="UP001189429"/>
    </source>
</evidence>
<evidence type="ECO:0000256" key="1">
    <source>
        <dbReference type="SAM" id="MobiDB-lite"/>
    </source>
</evidence>
<keyword evidence="3" id="KW-1185">Reference proteome</keyword>